<accession>A0A942UYN5</accession>
<dbReference type="InterPro" id="IPR036938">
    <property type="entry name" value="PAP2/HPO_sf"/>
</dbReference>
<comment type="caution">
    <text evidence="3">The sequence shown here is derived from an EMBL/GenBank/DDBJ whole genome shotgun (WGS) entry which is preliminary data.</text>
</comment>
<keyword evidence="4" id="KW-1185">Reference proteome</keyword>
<feature type="compositionally biased region" description="Acidic residues" evidence="1">
    <location>
        <begin position="303"/>
        <end position="316"/>
    </location>
</feature>
<name>A0A942UYN5_9FIRM</name>
<proteinExistence type="predicted"/>
<feature type="domain" description="Phosphatidic acid phosphatase type 2/haloperoxidase" evidence="2">
    <location>
        <begin position="147"/>
        <end position="239"/>
    </location>
</feature>
<reference evidence="3" key="1">
    <citation type="submission" date="2019-12" db="EMBL/GenBank/DDBJ databases">
        <title>Clostridiaceae gen. nov. sp. nov., isolated from sediment in Xinjiang, China.</title>
        <authorList>
            <person name="Zhang R."/>
        </authorList>
    </citation>
    <scope>NUCLEOTIDE SEQUENCE</scope>
    <source>
        <strain evidence="3">D2Q-11</strain>
    </source>
</reference>
<feature type="region of interest" description="Disordered" evidence="1">
    <location>
        <begin position="294"/>
        <end position="316"/>
    </location>
</feature>
<dbReference type="AlphaFoldDB" id="A0A942UYN5"/>
<dbReference type="PANTHER" id="PTHR34599">
    <property type="entry name" value="PEROXIDASE-RELATED"/>
    <property type="match status" value="1"/>
</dbReference>
<gene>
    <name evidence="3" type="ORF">GOQ27_09715</name>
</gene>
<dbReference type="Pfam" id="PF01569">
    <property type="entry name" value="PAP2"/>
    <property type="match status" value="1"/>
</dbReference>
<dbReference type="Gene3D" id="1.10.606.20">
    <property type="match status" value="1"/>
</dbReference>
<organism evidence="3 4">
    <name type="scientific">Anaeromonas frigoriresistens</name>
    <dbReference type="NCBI Taxonomy" id="2683708"/>
    <lineage>
        <taxon>Bacteria</taxon>
        <taxon>Bacillati</taxon>
        <taxon>Bacillota</taxon>
        <taxon>Tissierellia</taxon>
        <taxon>Tissierellales</taxon>
        <taxon>Thermohalobacteraceae</taxon>
        <taxon>Anaeromonas</taxon>
    </lineage>
</organism>
<evidence type="ECO:0000313" key="3">
    <source>
        <dbReference type="EMBL" id="MBS4538741.1"/>
    </source>
</evidence>
<dbReference type="SUPFAM" id="SSF48317">
    <property type="entry name" value="Acid phosphatase/Vanadium-dependent haloperoxidase"/>
    <property type="match status" value="1"/>
</dbReference>
<evidence type="ECO:0000313" key="4">
    <source>
        <dbReference type="Proteomes" id="UP000724672"/>
    </source>
</evidence>
<dbReference type="InterPro" id="IPR000326">
    <property type="entry name" value="PAP2/HPO"/>
</dbReference>
<dbReference type="InterPro" id="IPR052559">
    <property type="entry name" value="V-haloperoxidase"/>
</dbReference>
<evidence type="ECO:0000259" key="2">
    <source>
        <dbReference type="Pfam" id="PF01569"/>
    </source>
</evidence>
<evidence type="ECO:0000256" key="1">
    <source>
        <dbReference type="SAM" id="MobiDB-lite"/>
    </source>
</evidence>
<dbReference type="Proteomes" id="UP000724672">
    <property type="component" value="Unassembled WGS sequence"/>
</dbReference>
<dbReference type="EMBL" id="WSFT01000037">
    <property type="protein sequence ID" value="MBS4538741.1"/>
    <property type="molecule type" value="Genomic_DNA"/>
</dbReference>
<protein>
    <submittedName>
        <fullName evidence="3">Vanadium-dependent haloperoxidase</fullName>
    </submittedName>
</protein>
<dbReference type="CDD" id="cd03398">
    <property type="entry name" value="PAP2_haloperoxidase"/>
    <property type="match status" value="1"/>
</dbReference>
<dbReference type="RefSeq" id="WP_203366667.1">
    <property type="nucleotide sequence ID" value="NZ_WSFT01000037.1"/>
</dbReference>
<sequence length="316" mass="36093">MNIDSYKNKKCSDINLSRKWSELPYAGEDTVPQGLDPNAGSWPLYFMDRNTEGEFTTLDGKVINFDILNPDYFNFNKELLIVKETLDNLTQEEKVIAEYWGDGPATKQWTPIIDRLIDTYRLTPVYAARVLAAVHAGINDAFIVAWYYKYLWDVARPNQLDQELVTEICTPKFPAYPSGHSVISGTAEVILSYFFPSEANKLRELAEENSLSRLYGGVHFPADLSEGLRLGRQIGNIIVDVLNSQYDENDNIIDKPITEEFDADLYPTNYEQVILFPSRAKACDLPLLSDSCKRESEDKNEDKDDEYSIDDFEFSI</sequence>
<dbReference type="PANTHER" id="PTHR34599:SF1">
    <property type="entry name" value="PHOSPHATIDIC ACID PHOSPHATASE TYPE 2_HALOPEROXIDASE DOMAIN-CONTAINING PROTEIN"/>
    <property type="match status" value="1"/>
</dbReference>